<evidence type="ECO:0000313" key="1">
    <source>
        <dbReference type="EMBL" id="EMT61107.1"/>
    </source>
</evidence>
<protein>
    <recommendedName>
        <fullName evidence="3">Fungal N-terminal domain-containing protein</fullName>
    </recommendedName>
</protein>
<proteinExistence type="predicted"/>
<evidence type="ECO:0000313" key="2">
    <source>
        <dbReference type="Proteomes" id="UP000016929"/>
    </source>
</evidence>
<accession>N1RAG3</accession>
<reference evidence="2" key="2">
    <citation type="journal article" date="2014" name="PLoS ONE">
        <title>Genome and Transcriptome Analysis of the Fungal Pathogen Fusarium oxysporum f. sp. cubense Causing Banana Vascular Wilt Disease.</title>
        <authorList>
            <person name="Guo L."/>
            <person name="Han L."/>
            <person name="Yang L."/>
            <person name="Zeng H."/>
            <person name="Fan D."/>
            <person name="Zhu Y."/>
            <person name="Feng Y."/>
            <person name="Wang G."/>
            <person name="Peng C."/>
            <person name="Jiang X."/>
            <person name="Zhou D."/>
            <person name="Ni P."/>
            <person name="Liang C."/>
            <person name="Liu L."/>
            <person name="Wang J."/>
            <person name="Mao C."/>
            <person name="Fang X."/>
            <person name="Peng M."/>
            <person name="Huang J."/>
        </authorList>
    </citation>
    <scope>NUCLEOTIDE SEQUENCE [LARGE SCALE GENOMIC DNA]</scope>
    <source>
        <strain evidence="2">race 4</strain>
    </source>
</reference>
<organism evidence="1 2">
    <name type="scientific">Fusarium oxysporum f. sp. cubense (strain race 4)</name>
    <name type="common">Panama disease fungus</name>
    <dbReference type="NCBI Taxonomy" id="2502994"/>
    <lineage>
        <taxon>Eukaryota</taxon>
        <taxon>Fungi</taxon>
        <taxon>Dikarya</taxon>
        <taxon>Ascomycota</taxon>
        <taxon>Pezizomycotina</taxon>
        <taxon>Sordariomycetes</taxon>
        <taxon>Hypocreomycetidae</taxon>
        <taxon>Hypocreales</taxon>
        <taxon>Nectriaceae</taxon>
        <taxon>Fusarium</taxon>
        <taxon>Fusarium oxysporum species complex</taxon>
    </lineage>
</organism>
<reference evidence="2" key="1">
    <citation type="submission" date="2012-09" db="EMBL/GenBank/DDBJ databases">
        <title>Genome sequencing and comparative transcriptomics of race 1 and race 4 of banana pathogen: Fusarium oxysporum f. sp. cubense.</title>
        <authorList>
            <person name="Fang X."/>
            <person name="Huang J."/>
        </authorList>
    </citation>
    <scope>NUCLEOTIDE SEQUENCE [LARGE SCALE GENOMIC DNA]</scope>
    <source>
        <strain evidence="2">race 4</strain>
    </source>
</reference>
<name>N1RAG3_FUSC4</name>
<dbReference type="HOGENOM" id="CLU_1245408_0_0_1"/>
<dbReference type="EMBL" id="KB726996">
    <property type="protein sequence ID" value="EMT61107.1"/>
    <property type="molecule type" value="Genomic_DNA"/>
</dbReference>
<dbReference type="OrthoDB" id="1577640at2759"/>
<gene>
    <name evidence="1" type="ORF">FOC4_g10014149</name>
</gene>
<dbReference type="Proteomes" id="UP000016929">
    <property type="component" value="Unassembled WGS sequence"/>
</dbReference>
<keyword evidence="2" id="KW-1185">Reference proteome</keyword>
<sequence length="222" mass="24810">MSDLLSIVGSAVGIISLGIHVCQGLISYLQSFKGQVQEIQDSVKETQTIVSLLNSVTNVLVKLDQHSARAIAVVDCWKDSEKRQRELQGFLLKLQKPQDTSQDTPQRIKNARHVLAYPFLQGKLSALRQCLQDLLHNLNLAVKNASLYVFSNTLDSSCADHYISDLTTDIYDQVHDISDTVKGQGLQIAHLSDRLLTLDDTMDVLPERLRCLLGRGFELQRP</sequence>
<evidence type="ECO:0008006" key="3">
    <source>
        <dbReference type="Google" id="ProtNLM"/>
    </source>
</evidence>
<dbReference type="AlphaFoldDB" id="N1RAG3"/>